<name>A0A507B245_9PEZI</name>
<evidence type="ECO:0008006" key="10">
    <source>
        <dbReference type="Google" id="ProtNLM"/>
    </source>
</evidence>
<comment type="similarity">
    <text evidence="6">Belongs to the FNT transporter (TC 1.A.16) family.</text>
</comment>
<dbReference type="GeneID" id="41975449"/>
<dbReference type="PANTHER" id="PTHR30520:SF6">
    <property type="entry name" value="FORMATE_NITRATE FAMILY TRANSPORTER (EUROFUNG)"/>
    <property type="match status" value="1"/>
</dbReference>
<keyword evidence="5 7" id="KW-0472">Membrane</keyword>
<reference evidence="8 9" key="1">
    <citation type="submission" date="2019-06" db="EMBL/GenBank/DDBJ databases">
        <title>Draft genome sequence of the filamentous fungus Phialemoniopsis curvata isolated from diesel fuel.</title>
        <authorList>
            <person name="Varaljay V.A."/>
            <person name="Lyon W.J."/>
            <person name="Crouch A.L."/>
            <person name="Drake C.E."/>
            <person name="Hollomon J.M."/>
            <person name="Nadeau L.J."/>
            <person name="Nunn H.S."/>
            <person name="Stevenson B.S."/>
            <person name="Bojanowski C.L."/>
            <person name="Crookes-Goodson W.J."/>
        </authorList>
    </citation>
    <scope>NUCLEOTIDE SEQUENCE [LARGE SCALE GENOMIC DNA]</scope>
    <source>
        <strain evidence="8 9">D216</strain>
    </source>
</reference>
<dbReference type="FunFam" id="1.20.1080.10:FF:000011">
    <property type="entry name" value="Formate family transporter"/>
    <property type="match status" value="1"/>
</dbReference>
<evidence type="ECO:0000256" key="2">
    <source>
        <dbReference type="ARBA" id="ARBA00022448"/>
    </source>
</evidence>
<keyword evidence="4 7" id="KW-1133">Transmembrane helix</keyword>
<evidence type="ECO:0000256" key="4">
    <source>
        <dbReference type="ARBA" id="ARBA00022989"/>
    </source>
</evidence>
<dbReference type="EMBL" id="SKBQ01000050">
    <property type="protein sequence ID" value="TPX11141.1"/>
    <property type="molecule type" value="Genomic_DNA"/>
</dbReference>
<dbReference type="InterPro" id="IPR024002">
    <property type="entry name" value="For/NO2_transpt_CS"/>
</dbReference>
<dbReference type="GO" id="GO:0015513">
    <property type="term" value="F:high-affinity secondary active nitrite transmembrane transporter activity"/>
    <property type="evidence" value="ECO:0007669"/>
    <property type="project" value="TreeGrafter"/>
</dbReference>
<sequence length="281" mass="30583">MVNTISVDCVNLTAYTPAETTELVSRAGVKKGNTPPHKIFLSAFSAGCLLSFGCAVSLTVLSSPWYQENAPGLIKIVGALVFPVGLVMVALTGADLFTATTMFTTVAALHRRLPVWKMLLHWTLCFLGNLAGSLFLMSVVFGYGGIFNASPYKEEVIAFATKKQVAPQWHEIFLRAIGCNWLVCLALFLGTQAKDLGSKVIGLWLPIFSFVALGLDHVIANMFFIPLGIWLHTPGLTVGLYIWKGKVPVPLPTFSVTSPLGGLNFKLMNLKVSFLQLWVTF</sequence>
<keyword evidence="3 7" id="KW-0812">Transmembrane</keyword>
<comment type="caution">
    <text evidence="8">The sequence shown here is derived from an EMBL/GenBank/DDBJ whole genome shotgun (WGS) entry which is preliminary data.</text>
</comment>
<evidence type="ECO:0000313" key="9">
    <source>
        <dbReference type="Proteomes" id="UP000319257"/>
    </source>
</evidence>
<feature type="transmembrane region" description="Helical" evidence="7">
    <location>
        <begin position="196"/>
        <end position="215"/>
    </location>
</feature>
<feature type="transmembrane region" description="Helical" evidence="7">
    <location>
        <begin position="39"/>
        <end position="61"/>
    </location>
</feature>
<dbReference type="InterPro" id="IPR000292">
    <property type="entry name" value="For/NO2_transpt"/>
</dbReference>
<dbReference type="Pfam" id="PF01226">
    <property type="entry name" value="Form_Nir_trans"/>
    <property type="match status" value="1"/>
</dbReference>
<dbReference type="GO" id="GO:0015707">
    <property type="term" value="P:nitrite transport"/>
    <property type="evidence" value="ECO:0007669"/>
    <property type="project" value="TreeGrafter"/>
</dbReference>
<feature type="transmembrane region" description="Helical" evidence="7">
    <location>
        <begin position="172"/>
        <end position="190"/>
    </location>
</feature>
<evidence type="ECO:0000256" key="3">
    <source>
        <dbReference type="ARBA" id="ARBA00022692"/>
    </source>
</evidence>
<dbReference type="AlphaFoldDB" id="A0A507B245"/>
<dbReference type="RefSeq" id="XP_030992852.1">
    <property type="nucleotide sequence ID" value="XM_031142808.1"/>
</dbReference>
<evidence type="ECO:0000256" key="5">
    <source>
        <dbReference type="ARBA" id="ARBA00023136"/>
    </source>
</evidence>
<feature type="transmembrane region" description="Helical" evidence="7">
    <location>
        <begin position="119"/>
        <end position="143"/>
    </location>
</feature>
<feature type="transmembrane region" description="Helical" evidence="7">
    <location>
        <begin position="73"/>
        <end position="99"/>
    </location>
</feature>
<dbReference type="GO" id="GO:0005886">
    <property type="term" value="C:plasma membrane"/>
    <property type="evidence" value="ECO:0007669"/>
    <property type="project" value="TreeGrafter"/>
</dbReference>
<protein>
    <recommendedName>
        <fullName evidence="10">Formate/nitrite transporter</fullName>
    </recommendedName>
</protein>
<evidence type="ECO:0000256" key="7">
    <source>
        <dbReference type="SAM" id="Phobius"/>
    </source>
</evidence>
<dbReference type="InterPro" id="IPR023271">
    <property type="entry name" value="Aquaporin-like"/>
</dbReference>
<gene>
    <name evidence="8" type="ORF">E0L32_008002</name>
</gene>
<evidence type="ECO:0000256" key="1">
    <source>
        <dbReference type="ARBA" id="ARBA00004141"/>
    </source>
</evidence>
<comment type="subcellular location">
    <subcellularLocation>
        <location evidence="1">Membrane</location>
        <topology evidence="1">Multi-pass membrane protein</topology>
    </subcellularLocation>
</comment>
<evidence type="ECO:0000313" key="8">
    <source>
        <dbReference type="EMBL" id="TPX11141.1"/>
    </source>
</evidence>
<dbReference type="PANTHER" id="PTHR30520">
    <property type="entry name" value="FORMATE TRANSPORTER-RELATED"/>
    <property type="match status" value="1"/>
</dbReference>
<proteinExistence type="inferred from homology"/>
<dbReference type="OrthoDB" id="4829at2759"/>
<dbReference type="STRING" id="1093900.A0A507B245"/>
<dbReference type="Proteomes" id="UP000319257">
    <property type="component" value="Unassembled WGS sequence"/>
</dbReference>
<keyword evidence="2" id="KW-0813">Transport</keyword>
<dbReference type="PROSITE" id="PS01006">
    <property type="entry name" value="FORMATE_NITRITE_TP_2"/>
    <property type="match status" value="1"/>
</dbReference>
<dbReference type="InParanoid" id="A0A507B245"/>
<evidence type="ECO:0000256" key="6">
    <source>
        <dbReference type="ARBA" id="ARBA00049660"/>
    </source>
</evidence>
<keyword evidence="9" id="KW-1185">Reference proteome</keyword>
<dbReference type="Gene3D" id="1.20.1080.10">
    <property type="entry name" value="Glycerol uptake facilitator protein"/>
    <property type="match status" value="1"/>
</dbReference>
<organism evidence="8 9">
    <name type="scientific">Thyridium curvatum</name>
    <dbReference type="NCBI Taxonomy" id="1093900"/>
    <lineage>
        <taxon>Eukaryota</taxon>
        <taxon>Fungi</taxon>
        <taxon>Dikarya</taxon>
        <taxon>Ascomycota</taxon>
        <taxon>Pezizomycotina</taxon>
        <taxon>Sordariomycetes</taxon>
        <taxon>Sordariomycetidae</taxon>
        <taxon>Thyridiales</taxon>
        <taxon>Thyridiaceae</taxon>
        <taxon>Thyridium</taxon>
    </lineage>
</organism>
<accession>A0A507B245</accession>